<dbReference type="KEGG" id="cyj:Cyan7822_0859"/>
<accession>E0UCC2</accession>
<protein>
    <submittedName>
        <fullName evidence="2">Uncharacterized protein</fullName>
    </submittedName>
</protein>
<evidence type="ECO:0000256" key="1">
    <source>
        <dbReference type="SAM" id="Coils"/>
    </source>
</evidence>
<gene>
    <name evidence="2" type="ordered locus">Cyan7822_0859</name>
</gene>
<keyword evidence="1" id="KW-0175">Coiled coil</keyword>
<feature type="coiled-coil region" evidence="1">
    <location>
        <begin position="221"/>
        <end position="248"/>
    </location>
</feature>
<dbReference type="AlphaFoldDB" id="E0UCC2"/>
<sequence length="253" mass="29638">MIPTQAQLAQYLYEIAQLGKDGREYVEFHELANESQQIWKERALALIKKIWGGDARIGYGCFNPQTGQGIYKLFCPSEEALPQAELIAFNTEWEEFSLLMSELEASLKVHKANPYINSHHSKFYNQRQVIKAAKRMVDEYYRELYCLGQMMIEYLRSVCLVLQTQYTDAVTHRHKMMILDKVVFPLIEGGIKKIKSIQEKGIKAYAWEESPKDIWKAPYPIEYLRQQIKDLKEQLGRQSLELKDDELDNYVPF</sequence>
<dbReference type="STRING" id="497965.Cyan7822_0859"/>
<evidence type="ECO:0000313" key="3">
    <source>
        <dbReference type="Proteomes" id="UP000008206"/>
    </source>
</evidence>
<dbReference type="HOGENOM" id="CLU_1097192_0_0_3"/>
<name>E0UCC2_GLOV7</name>
<dbReference type="Proteomes" id="UP000008206">
    <property type="component" value="Chromosome"/>
</dbReference>
<organism evidence="2 3">
    <name type="scientific">Gloeothece verrucosa (strain PCC 7822)</name>
    <name type="common">Cyanothece sp. (strain PCC 7822)</name>
    <dbReference type="NCBI Taxonomy" id="497965"/>
    <lineage>
        <taxon>Bacteria</taxon>
        <taxon>Bacillati</taxon>
        <taxon>Cyanobacteriota</taxon>
        <taxon>Cyanophyceae</taxon>
        <taxon>Oscillatoriophycideae</taxon>
        <taxon>Chroococcales</taxon>
        <taxon>Aphanothecaceae</taxon>
        <taxon>Gloeothece</taxon>
        <taxon>Gloeothece verrucosa</taxon>
    </lineage>
</organism>
<proteinExistence type="predicted"/>
<dbReference type="RefSeq" id="WP_013320989.1">
    <property type="nucleotide sequence ID" value="NC_014501.1"/>
</dbReference>
<evidence type="ECO:0000313" key="2">
    <source>
        <dbReference type="EMBL" id="ADN12879.1"/>
    </source>
</evidence>
<reference evidence="3" key="1">
    <citation type="journal article" date="2011" name="MBio">
        <title>Novel metabolic attributes of the genus Cyanothece, comprising a group of unicellular nitrogen-fixing Cyanobacteria.</title>
        <authorList>
            <person name="Bandyopadhyay A."/>
            <person name="Elvitigala T."/>
            <person name="Welsh E."/>
            <person name="Stockel J."/>
            <person name="Liberton M."/>
            <person name="Min H."/>
            <person name="Sherman L.A."/>
            <person name="Pakrasi H.B."/>
        </authorList>
    </citation>
    <scope>NUCLEOTIDE SEQUENCE [LARGE SCALE GENOMIC DNA]</scope>
    <source>
        <strain evidence="3">PCC 7822</strain>
    </source>
</reference>
<keyword evidence="3" id="KW-1185">Reference proteome</keyword>
<dbReference type="EMBL" id="CP002198">
    <property type="protein sequence ID" value="ADN12879.1"/>
    <property type="molecule type" value="Genomic_DNA"/>
</dbReference>